<dbReference type="EMBL" id="FQWF01000008">
    <property type="protein sequence ID" value="SHG65205.1"/>
    <property type="molecule type" value="Genomic_DNA"/>
</dbReference>
<evidence type="ECO:0000313" key="3">
    <source>
        <dbReference type="Proteomes" id="UP000184020"/>
    </source>
</evidence>
<protein>
    <submittedName>
        <fullName evidence="2">Predicted transcriptional regulator, contains HTH domain</fullName>
    </submittedName>
</protein>
<dbReference type="STRING" id="229205.SAMN05444372_10897"/>
<dbReference type="PANTHER" id="PTHR30595:SF6">
    <property type="entry name" value="SCHLAFEN ALBA-2 DOMAIN-CONTAINING PROTEIN"/>
    <property type="match status" value="1"/>
</dbReference>
<dbReference type="AlphaFoldDB" id="A0A1M5LJL4"/>
<dbReference type="OrthoDB" id="9768354at2"/>
<sequence length="483" mass="56200">MEEKKLINIVNDLVKQPNESEWVEFKLNYHSAEEIGERISAVANGACLHNQPFGYLIFGIEDKTHKVVGTTFKAKVAKKGGEDLESWLINRLEPKIDFRIHQFEYEKDKLLSLFCIPSAENRPVSFLHIPYIRVSSYTRKLGDFSEKEGKIWRKSPTKPLENLIAKHNVTLSDIISLLNTQTYFDLLKLPYPNTQDAVIEKFITEKFIKRNRDLYDITKLGALLLAKNLEEFEEIGRKAVRVIVYKGKNKVETIREQIGKRGYAIGFDGLIEWINGQLPANEEIGRAFRKETRMYPEIAIRELVANALIHQDFNEKGFPMIEIFSDRIEISNPGLPLITPQRFIDEYISRNEKLADVLRRFGMCEEKGSGIDKVIFYNEMYQLPAVDFIISEKRTRITMFSYKELNSLDKKDKVRACYQHACLRYVSNDIMTNQSLRERFQIEEQNSAIASRIIKETIVEGLIKDDDPNSNSRKYKKYIPFWA</sequence>
<reference evidence="3" key="1">
    <citation type="submission" date="2016-11" db="EMBL/GenBank/DDBJ databases">
        <authorList>
            <person name="Varghese N."/>
            <person name="Submissions S."/>
        </authorList>
    </citation>
    <scope>NUCLEOTIDE SEQUENCE [LARGE SCALE GENOMIC DNA]</scope>
    <source>
        <strain evidence="3">DSM 17659</strain>
    </source>
</reference>
<dbReference type="Proteomes" id="UP000184020">
    <property type="component" value="Unassembled WGS sequence"/>
</dbReference>
<gene>
    <name evidence="2" type="ORF">SAMN05444372_10897</name>
</gene>
<name>A0A1M5LJL4_9FLAO</name>
<dbReference type="Pfam" id="PF13749">
    <property type="entry name" value="HATPase_c_4"/>
    <property type="match status" value="1"/>
</dbReference>
<dbReference type="InterPro" id="IPR038475">
    <property type="entry name" value="RecG_C_sf"/>
</dbReference>
<organism evidence="2 3">
    <name type="scientific">Flavobacterium micromati</name>
    <dbReference type="NCBI Taxonomy" id="229205"/>
    <lineage>
        <taxon>Bacteria</taxon>
        <taxon>Pseudomonadati</taxon>
        <taxon>Bacteroidota</taxon>
        <taxon>Flavobacteriia</taxon>
        <taxon>Flavobacteriales</taxon>
        <taxon>Flavobacteriaceae</taxon>
        <taxon>Flavobacterium</taxon>
    </lineage>
</organism>
<dbReference type="InterPro" id="IPR038461">
    <property type="entry name" value="Schlafen_AlbA_2_dom_sf"/>
</dbReference>
<dbReference type="Pfam" id="PF04326">
    <property type="entry name" value="SLFN_AlbA_2"/>
    <property type="match status" value="1"/>
</dbReference>
<evidence type="ECO:0000313" key="2">
    <source>
        <dbReference type="EMBL" id="SHG65205.1"/>
    </source>
</evidence>
<accession>A0A1M5LJL4</accession>
<dbReference type="InterPro" id="IPR007421">
    <property type="entry name" value="Schlafen_AlbA_2_dom"/>
</dbReference>
<keyword evidence="3" id="KW-1185">Reference proteome</keyword>
<dbReference type="PANTHER" id="PTHR30595">
    <property type="entry name" value="GLPR-RELATED TRANSCRIPTIONAL REPRESSOR"/>
    <property type="match status" value="1"/>
</dbReference>
<dbReference type="Gene3D" id="3.30.950.30">
    <property type="entry name" value="Schlafen, AAA domain"/>
    <property type="match status" value="1"/>
</dbReference>
<proteinExistence type="predicted"/>
<dbReference type="RefSeq" id="WP_073019720.1">
    <property type="nucleotide sequence ID" value="NZ_FQWF01000008.1"/>
</dbReference>
<dbReference type="Gene3D" id="3.30.565.60">
    <property type="match status" value="1"/>
</dbReference>
<evidence type="ECO:0000259" key="1">
    <source>
        <dbReference type="Pfam" id="PF04326"/>
    </source>
</evidence>
<feature type="domain" description="Schlafen AlbA-2" evidence="1">
    <location>
        <begin position="19"/>
        <end position="141"/>
    </location>
</feature>